<accession>A0A3M6U444</accession>
<protein>
    <submittedName>
        <fullName evidence="1">Uncharacterized protein</fullName>
    </submittedName>
</protein>
<name>A0A3M6U444_POCDA</name>
<dbReference type="AlphaFoldDB" id="A0A3M6U444"/>
<comment type="caution">
    <text evidence="1">The sequence shown here is derived from an EMBL/GenBank/DDBJ whole genome shotgun (WGS) entry which is preliminary data.</text>
</comment>
<gene>
    <name evidence="1" type="ORF">pdam_00025028</name>
</gene>
<organism evidence="1 2">
    <name type="scientific">Pocillopora damicornis</name>
    <name type="common">Cauliflower coral</name>
    <name type="synonym">Millepora damicornis</name>
    <dbReference type="NCBI Taxonomy" id="46731"/>
    <lineage>
        <taxon>Eukaryota</taxon>
        <taxon>Metazoa</taxon>
        <taxon>Cnidaria</taxon>
        <taxon>Anthozoa</taxon>
        <taxon>Hexacorallia</taxon>
        <taxon>Scleractinia</taxon>
        <taxon>Astrocoeniina</taxon>
        <taxon>Pocilloporidae</taxon>
        <taxon>Pocillopora</taxon>
    </lineage>
</organism>
<sequence length="214" mass="24810">MQFEVTYNDAREMVTVSTDTIDATKVPHATMRDSEDLCTLFSWVEDVTYSSVNTVKNGPNLVTKKQGTKYTEAIDNALFYCRRWQLSQWTLTVDSTPVPGVIFWMHELNWIFIHTKWCTYKNGSVPRTLYLYSSICDPVHMGDQMTVLFRQIHHQPMLAGQDYQEPCQIHYIQLRNNHIDDVETQISESENNSLAQFATDSLSILTLHLHRVQS</sequence>
<evidence type="ECO:0000313" key="2">
    <source>
        <dbReference type="Proteomes" id="UP000275408"/>
    </source>
</evidence>
<keyword evidence="2" id="KW-1185">Reference proteome</keyword>
<proteinExistence type="predicted"/>
<dbReference type="EMBL" id="RCHS01002286">
    <property type="protein sequence ID" value="RMX48377.1"/>
    <property type="molecule type" value="Genomic_DNA"/>
</dbReference>
<evidence type="ECO:0000313" key="1">
    <source>
        <dbReference type="EMBL" id="RMX48377.1"/>
    </source>
</evidence>
<dbReference type="Proteomes" id="UP000275408">
    <property type="component" value="Unassembled WGS sequence"/>
</dbReference>
<reference evidence="1 2" key="1">
    <citation type="journal article" date="2018" name="Sci. Rep.">
        <title>Comparative analysis of the Pocillopora damicornis genome highlights role of immune system in coral evolution.</title>
        <authorList>
            <person name="Cunning R."/>
            <person name="Bay R.A."/>
            <person name="Gillette P."/>
            <person name="Baker A.C."/>
            <person name="Traylor-Knowles N."/>
        </authorList>
    </citation>
    <scope>NUCLEOTIDE SEQUENCE [LARGE SCALE GENOMIC DNA]</scope>
    <source>
        <strain evidence="1">RSMAS</strain>
        <tissue evidence="1">Whole animal</tissue>
    </source>
</reference>